<dbReference type="EMBL" id="CP093547">
    <property type="protein sequence ID" value="UNP28445.1"/>
    <property type="molecule type" value="Genomic_DNA"/>
</dbReference>
<dbReference type="InterPro" id="IPR011055">
    <property type="entry name" value="Dup_hybrid_motif"/>
</dbReference>
<protein>
    <submittedName>
        <fullName evidence="3">M23 family metallopeptidase</fullName>
    </submittedName>
</protein>
<evidence type="ECO:0000256" key="1">
    <source>
        <dbReference type="SAM" id="SignalP"/>
    </source>
</evidence>
<keyword evidence="4" id="KW-1185">Reference proteome</keyword>
<dbReference type="PANTHER" id="PTHR21666:SF270">
    <property type="entry name" value="MUREIN HYDROLASE ACTIVATOR ENVC"/>
    <property type="match status" value="1"/>
</dbReference>
<organism evidence="3 4">
    <name type="scientific">Lysobacter gummosus</name>
    <dbReference type="NCBI Taxonomy" id="262324"/>
    <lineage>
        <taxon>Bacteria</taxon>
        <taxon>Pseudomonadati</taxon>
        <taxon>Pseudomonadota</taxon>
        <taxon>Gammaproteobacteria</taxon>
        <taxon>Lysobacterales</taxon>
        <taxon>Lysobacteraceae</taxon>
        <taxon>Lysobacter</taxon>
    </lineage>
</organism>
<dbReference type="PANTHER" id="PTHR21666">
    <property type="entry name" value="PEPTIDASE-RELATED"/>
    <property type="match status" value="1"/>
</dbReference>
<gene>
    <name evidence="3" type="ORF">MOV92_18370</name>
</gene>
<keyword evidence="1" id="KW-0732">Signal</keyword>
<dbReference type="Gene3D" id="2.70.70.10">
    <property type="entry name" value="Glucose Permease (Domain IIA)"/>
    <property type="match status" value="1"/>
</dbReference>
<feature type="chain" id="PRO_5047233024" evidence="1">
    <location>
        <begin position="24"/>
        <end position="172"/>
    </location>
</feature>
<name>A0ABY3XCW4_9GAMM</name>
<proteinExistence type="predicted"/>
<dbReference type="RefSeq" id="WP_057944025.1">
    <property type="nucleotide sequence ID" value="NZ_CP011131.1"/>
</dbReference>
<dbReference type="InterPro" id="IPR016047">
    <property type="entry name" value="M23ase_b-sheet_dom"/>
</dbReference>
<sequence>MPGFSVRLAVALSAALALPSAFAAAPKFQMPFPCKQVWHGNTRENHSPKLAVDLSRSNGAGDKVVAAAKGRVSKVRNLGNTSYGKYVVIDHGGGWSTLYAHLNSYSVKVGDNLALGQGIGTVGNTGTSFGAHLHHEQLLNGALQKIKFNGAQIHYFDGRDKYTDYKSANSCP</sequence>
<dbReference type="CDD" id="cd12797">
    <property type="entry name" value="M23_peptidase"/>
    <property type="match status" value="1"/>
</dbReference>
<evidence type="ECO:0000313" key="3">
    <source>
        <dbReference type="EMBL" id="UNP28445.1"/>
    </source>
</evidence>
<evidence type="ECO:0000313" key="4">
    <source>
        <dbReference type="Proteomes" id="UP000829194"/>
    </source>
</evidence>
<feature type="signal peptide" evidence="1">
    <location>
        <begin position="1"/>
        <end position="23"/>
    </location>
</feature>
<dbReference type="Pfam" id="PF01551">
    <property type="entry name" value="Peptidase_M23"/>
    <property type="match status" value="1"/>
</dbReference>
<feature type="domain" description="M23ase beta-sheet core" evidence="2">
    <location>
        <begin position="59"/>
        <end position="141"/>
    </location>
</feature>
<reference evidence="3 4" key="1">
    <citation type="submission" date="2022-03" db="EMBL/GenBank/DDBJ databases">
        <title>Complete genome sequence of Lysobacter capsici VKM B-2533 and Lysobacter gummosus 10.1.1, promising sources of lytic agents.</title>
        <authorList>
            <person name="Tarlachkov S.V."/>
            <person name="Kudryakova I.V."/>
            <person name="Afoshin A.S."/>
            <person name="Leontyevskaya E.A."/>
            <person name="Leontyevskaya N.V."/>
        </authorList>
    </citation>
    <scope>NUCLEOTIDE SEQUENCE [LARGE SCALE GENOMIC DNA]</scope>
    <source>
        <strain evidence="3 4">10.1.1</strain>
    </source>
</reference>
<accession>A0ABY3XCW4</accession>
<dbReference type="Proteomes" id="UP000829194">
    <property type="component" value="Chromosome"/>
</dbReference>
<dbReference type="InterPro" id="IPR050570">
    <property type="entry name" value="Cell_wall_metabolism_enzyme"/>
</dbReference>
<dbReference type="SUPFAM" id="SSF51261">
    <property type="entry name" value="Duplicated hybrid motif"/>
    <property type="match status" value="1"/>
</dbReference>
<evidence type="ECO:0000259" key="2">
    <source>
        <dbReference type="Pfam" id="PF01551"/>
    </source>
</evidence>